<accession>A0ABT8LJ54</accession>
<evidence type="ECO:0000313" key="2">
    <source>
        <dbReference type="EMBL" id="MDN5216426.1"/>
    </source>
</evidence>
<proteinExistence type="predicted"/>
<dbReference type="InterPro" id="IPR004360">
    <property type="entry name" value="Glyas_Fos-R_dOase_dom"/>
</dbReference>
<sequence length="130" mass="14702">MSNPQFIRTITVLPVNDIQKCYEWYGQVLGLKTVYLHEGEHESEPTNYAVLERDGIQIHLILDELPKYGDVWTKAGTGYLYLKVNNVKEIYESAKSSGATVSRELQKEPWGATAFNLTDPSGNSVHVEEE</sequence>
<evidence type="ECO:0000313" key="3">
    <source>
        <dbReference type="Proteomes" id="UP001172083"/>
    </source>
</evidence>
<dbReference type="SUPFAM" id="SSF54593">
    <property type="entry name" value="Glyoxalase/Bleomycin resistance protein/Dihydroxybiphenyl dioxygenase"/>
    <property type="match status" value="1"/>
</dbReference>
<organism evidence="2 3">
    <name type="scientific">Agaribacillus aureus</name>
    <dbReference type="NCBI Taxonomy" id="3051825"/>
    <lineage>
        <taxon>Bacteria</taxon>
        <taxon>Pseudomonadati</taxon>
        <taxon>Bacteroidota</taxon>
        <taxon>Cytophagia</taxon>
        <taxon>Cytophagales</taxon>
        <taxon>Splendidivirgaceae</taxon>
        <taxon>Agaribacillus</taxon>
    </lineage>
</organism>
<protein>
    <submittedName>
        <fullName evidence="2">VOC family protein</fullName>
    </submittedName>
</protein>
<reference evidence="2" key="1">
    <citation type="submission" date="2023-06" db="EMBL/GenBank/DDBJ databases">
        <title>Genomic of Agaribacillus aureum.</title>
        <authorList>
            <person name="Wang G."/>
        </authorList>
    </citation>
    <scope>NUCLEOTIDE SEQUENCE</scope>
    <source>
        <strain evidence="2">BMA12</strain>
    </source>
</reference>
<dbReference type="RefSeq" id="WP_346761765.1">
    <property type="nucleotide sequence ID" value="NZ_JAUJEB010000009.1"/>
</dbReference>
<evidence type="ECO:0000259" key="1">
    <source>
        <dbReference type="PROSITE" id="PS51819"/>
    </source>
</evidence>
<name>A0ABT8LJ54_9BACT</name>
<dbReference type="Proteomes" id="UP001172083">
    <property type="component" value="Unassembled WGS sequence"/>
</dbReference>
<gene>
    <name evidence="2" type="ORF">QQ020_30440</name>
</gene>
<feature type="domain" description="VOC" evidence="1">
    <location>
        <begin position="6"/>
        <end position="130"/>
    </location>
</feature>
<keyword evidence="3" id="KW-1185">Reference proteome</keyword>
<comment type="caution">
    <text evidence="2">The sequence shown here is derived from an EMBL/GenBank/DDBJ whole genome shotgun (WGS) entry which is preliminary data.</text>
</comment>
<dbReference type="InterPro" id="IPR029068">
    <property type="entry name" value="Glyas_Bleomycin-R_OHBP_Dase"/>
</dbReference>
<dbReference type="PROSITE" id="PS51819">
    <property type="entry name" value="VOC"/>
    <property type="match status" value="1"/>
</dbReference>
<dbReference type="Pfam" id="PF00903">
    <property type="entry name" value="Glyoxalase"/>
    <property type="match status" value="1"/>
</dbReference>
<dbReference type="Gene3D" id="3.10.180.10">
    <property type="entry name" value="2,3-Dihydroxybiphenyl 1,2-Dioxygenase, domain 1"/>
    <property type="match status" value="1"/>
</dbReference>
<dbReference type="EMBL" id="JAUJEB010000009">
    <property type="protein sequence ID" value="MDN5216426.1"/>
    <property type="molecule type" value="Genomic_DNA"/>
</dbReference>
<dbReference type="InterPro" id="IPR037523">
    <property type="entry name" value="VOC_core"/>
</dbReference>